<name>A0A377FVD3_9BACL</name>
<accession>A0A377FVD3</accession>
<dbReference type="EMBL" id="UGGP01000001">
    <property type="protein sequence ID" value="STO08770.1"/>
    <property type="molecule type" value="Genomic_DNA"/>
</dbReference>
<dbReference type="Gene3D" id="3.30.1380.20">
    <property type="entry name" value="Trafficking protein particle complex subunit 3"/>
    <property type="match status" value="1"/>
</dbReference>
<dbReference type="InterPro" id="IPR024096">
    <property type="entry name" value="NO_sig/Golgi_transp_ligand-bd"/>
</dbReference>
<dbReference type="SUPFAM" id="SSF111126">
    <property type="entry name" value="Ligand-binding domain in the NO signalling and Golgi transport"/>
    <property type="match status" value="1"/>
</dbReference>
<protein>
    <submittedName>
        <fullName evidence="1">Protein of uncharacterized function (DUF2507)</fullName>
    </submittedName>
</protein>
<dbReference type="AlphaFoldDB" id="A0A377FVD3"/>
<organism evidence="1 2">
    <name type="scientific">Exiguobacterium aurantiacum</name>
    <dbReference type="NCBI Taxonomy" id="33987"/>
    <lineage>
        <taxon>Bacteria</taxon>
        <taxon>Bacillati</taxon>
        <taxon>Bacillota</taxon>
        <taxon>Bacilli</taxon>
        <taxon>Bacillales</taxon>
        <taxon>Bacillales Family XII. Incertae Sedis</taxon>
        <taxon>Exiguobacterium</taxon>
    </lineage>
</organism>
<sequence>METMSQPTFAIELLRDYVLTDLLGDDYGQVIYWSGKRIARKFPVMPDEELCAFFEEAGWGQLSLVKEKGNKFVFELVPPPSTQQKATGYYQLEAGFLAEQIAGRLQCVAEGYADPAREAVHITVQLDRKDTYE</sequence>
<dbReference type="Pfam" id="PF10702">
    <property type="entry name" value="DUF2507"/>
    <property type="match status" value="1"/>
</dbReference>
<dbReference type="STRING" id="1397694.GCA_000702585_02636"/>
<dbReference type="InterPro" id="IPR019642">
    <property type="entry name" value="DUF2507"/>
</dbReference>
<evidence type="ECO:0000313" key="2">
    <source>
        <dbReference type="Proteomes" id="UP000254060"/>
    </source>
</evidence>
<gene>
    <name evidence="1" type="primary">yslB</name>
    <name evidence="1" type="ORF">NCTC13163_02148</name>
</gene>
<dbReference type="Proteomes" id="UP000254060">
    <property type="component" value="Unassembled WGS sequence"/>
</dbReference>
<reference evidence="1 2" key="1">
    <citation type="submission" date="2018-06" db="EMBL/GenBank/DDBJ databases">
        <authorList>
            <consortium name="Pathogen Informatics"/>
            <person name="Doyle S."/>
        </authorList>
    </citation>
    <scope>NUCLEOTIDE SEQUENCE [LARGE SCALE GENOMIC DNA]</scope>
    <source>
        <strain evidence="1 2">NCTC13163</strain>
    </source>
</reference>
<proteinExistence type="predicted"/>
<dbReference type="OrthoDB" id="2965348at2"/>
<evidence type="ECO:0000313" key="1">
    <source>
        <dbReference type="EMBL" id="STO08770.1"/>
    </source>
</evidence>